<evidence type="ECO:0000256" key="4">
    <source>
        <dbReference type="ARBA" id="ARBA00022846"/>
    </source>
</evidence>
<dbReference type="InterPro" id="IPR042814">
    <property type="entry name" value="Morn5"/>
</dbReference>
<dbReference type="SMART" id="SM00698">
    <property type="entry name" value="MORN"/>
    <property type="match status" value="1"/>
</dbReference>
<proteinExistence type="predicted"/>
<evidence type="ECO:0000256" key="6">
    <source>
        <dbReference type="ARBA" id="ARBA00023273"/>
    </source>
</evidence>
<name>F0WBX3_9STRA</name>
<evidence type="ECO:0000256" key="5">
    <source>
        <dbReference type="ARBA" id="ARBA00023069"/>
    </source>
</evidence>
<dbReference type="EMBL" id="FR824099">
    <property type="protein sequence ID" value="CCA18652.1"/>
    <property type="molecule type" value="Genomic_DNA"/>
</dbReference>
<dbReference type="AlphaFoldDB" id="F0WBX3"/>
<gene>
    <name evidence="7" type="primary">AlNc14C54G4161</name>
    <name evidence="7" type="ORF">ALNC14_047950</name>
</gene>
<keyword evidence="4" id="KW-0282">Flagellum</keyword>
<dbReference type="InterPro" id="IPR003409">
    <property type="entry name" value="MORN"/>
</dbReference>
<evidence type="ECO:0000313" key="7">
    <source>
        <dbReference type="EMBL" id="CCA18652.1"/>
    </source>
</evidence>
<accession>F0WBX3</accession>
<dbReference type="PANTHER" id="PTHR46437:SF1">
    <property type="entry name" value="MORN REPEAT-CONTAINING PROTEIN 5"/>
    <property type="match status" value="1"/>
</dbReference>
<dbReference type="Pfam" id="PF02493">
    <property type="entry name" value="MORN"/>
    <property type="match status" value="2"/>
</dbReference>
<dbReference type="PANTHER" id="PTHR46437">
    <property type="entry name" value="MORN REPEAT-CONTAINING PROTEIN 5"/>
    <property type="match status" value="1"/>
</dbReference>
<evidence type="ECO:0000256" key="2">
    <source>
        <dbReference type="ARBA" id="ARBA00016322"/>
    </source>
</evidence>
<evidence type="ECO:0000256" key="3">
    <source>
        <dbReference type="ARBA" id="ARBA00022737"/>
    </source>
</evidence>
<organism evidence="7">
    <name type="scientific">Albugo laibachii Nc14</name>
    <dbReference type="NCBI Taxonomy" id="890382"/>
    <lineage>
        <taxon>Eukaryota</taxon>
        <taxon>Sar</taxon>
        <taxon>Stramenopiles</taxon>
        <taxon>Oomycota</taxon>
        <taxon>Peronosporomycetes</taxon>
        <taxon>Albuginales</taxon>
        <taxon>Albuginaceae</taxon>
        <taxon>Albugo</taxon>
    </lineage>
</organism>
<dbReference type="SUPFAM" id="SSF82185">
    <property type="entry name" value="Histone H3 K4-specific methyltransferase SET7/9 N-terminal domain"/>
    <property type="match status" value="1"/>
</dbReference>
<dbReference type="Gene3D" id="2.20.110.10">
    <property type="entry name" value="Histone H3 K4-specific methyltransferase SET7/9 N-terminal domain"/>
    <property type="match status" value="1"/>
</dbReference>
<keyword evidence="3" id="KW-0677">Repeat</keyword>
<keyword evidence="6" id="KW-0966">Cell projection</keyword>
<dbReference type="GO" id="GO:0031514">
    <property type="term" value="C:motile cilium"/>
    <property type="evidence" value="ECO:0007669"/>
    <property type="project" value="UniProtKB-SubCell"/>
</dbReference>
<reference evidence="7" key="2">
    <citation type="submission" date="2011-02" db="EMBL/GenBank/DDBJ databases">
        <authorList>
            <person name="MacLean D."/>
        </authorList>
    </citation>
    <scope>NUCLEOTIDE SEQUENCE</scope>
</reference>
<keyword evidence="5" id="KW-0969">Cilium</keyword>
<evidence type="ECO:0000256" key="1">
    <source>
        <dbReference type="ARBA" id="ARBA00004230"/>
    </source>
</evidence>
<dbReference type="HOGENOM" id="CLU_1920980_0_0_1"/>
<comment type="subcellular location">
    <subcellularLocation>
        <location evidence="1">Cell projection</location>
        <location evidence="1">Cilium</location>
        <location evidence="1">Flagellum</location>
    </subcellularLocation>
</comment>
<reference evidence="7" key="1">
    <citation type="journal article" date="2011" name="PLoS Biol.">
        <title>Gene gain and loss during evolution of obligate parasitism in the white rust pathogen of Arabidopsis thaliana.</title>
        <authorList>
            <person name="Kemen E."/>
            <person name="Gardiner A."/>
            <person name="Schultz-Larsen T."/>
            <person name="Kemen A.C."/>
            <person name="Balmuth A.L."/>
            <person name="Robert-Seilaniantz A."/>
            <person name="Bailey K."/>
            <person name="Holub E."/>
            <person name="Studholme D.J."/>
            <person name="Maclean D."/>
            <person name="Jones J.D."/>
        </authorList>
    </citation>
    <scope>NUCLEOTIDE SEQUENCE</scope>
</reference>
<protein>
    <recommendedName>
        <fullName evidence="2">MORN repeat-containing protein 5</fullName>
    </recommendedName>
</protein>
<sequence length="132" mass="15371">MFSGILGFGLAVIENHQMDYLNRKFQGEKSFERYSGHGRLELADGSWYEGEFYNGQFHGNGTLHLKDGRMEGVWVDGVQIESRYIFHNGLEYQSENWKYCCENDRRFYSEISVGIRPAGDLQYHDSNIDRSP</sequence>